<evidence type="ECO:0000256" key="4">
    <source>
        <dbReference type="ARBA" id="ARBA00022729"/>
    </source>
</evidence>
<reference evidence="12" key="2">
    <citation type="submission" date="2025-08" db="UniProtKB">
        <authorList>
            <consortium name="Ensembl"/>
        </authorList>
    </citation>
    <scope>IDENTIFICATION</scope>
</reference>
<evidence type="ECO:0000259" key="10">
    <source>
        <dbReference type="PROSITE" id="PS50097"/>
    </source>
</evidence>
<feature type="domain" description="BTB" evidence="10">
    <location>
        <begin position="177"/>
        <end position="253"/>
    </location>
</feature>
<evidence type="ECO:0000256" key="5">
    <source>
        <dbReference type="ARBA" id="ARBA00022889"/>
    </source>
</evidence>
<evidence type="ECO:0000313" key="13">
    <source>
        <dbReference type="Proteomes" id="UP000472271"/>
    </source>
</evidence>
<dbReference type="GO" id="GO:0016020">
    <property type="term" value="C:membrane"/>
    <property type="evidence" value="ECO:0007669"/>
    <property type="project" value="InterPro"/>
</dbReference>
<gene>
    <name evidence="12" type="primary">lgals3bp</name>
</gene>
<dbReference type="PANTHER" id="PTHR24410:SF16">
    <property type="entry name" value="GALECTIN-3-BINDING PROTEIN"/>
    <property type="match status" value="1"/>
</dbReference>
<organism evidence="12 13">
    <name type="scientific">Sphaeramia orbicularis</name>
    <name type="common">orbiculate cardinalfish</name>
    <dbReference type="NCBI Taxonomy" id="375764"/>
    <lineage>
        <taxon>Eukaryota</taxon>
        <taxon>Metazoa</taxon>
        <taxon>Chordata</taxon>
        <taxon>Craniata</taxon>
        <taxon>Vertebrata</taxon>
        <taxon>Euteleostomi</taxon>
        <taxon>Actinopterygii</taxon>
        <taxon>Neopterygii</taxon>
        <taxon>Teleostei</taxon>
        <taxon>Neoteleostei</taxon>
        <taxon>Acanthomorphata</taxon>
        <taxon>Gobiaria</taxon>
        <taxon>Kurtiformes</taxon>
        <taxon>Apogonoidei</taxon>
        <taxon>Apogonidae</taxon>
        <taxon>Apogoninae</taxon>
        <taxon>Sphaeramia</taxon>
    </lineage>
</organism>
<dbReference type="InParanoid" id="A0A672YH40"/>
<keyword evidence="6 8" id="KW-1015">Disulfide bond</keyword>
<evidence type="ECO:0008006" key="14">
    <source>
        <dbReference type="Google" id="ProtNLM"/>
    </source>
</evidence>
<evidence type="ECO:0000313" key="12">
    <source>
        <dbReference type="Ensembl" id="ENSSORP00005003865.1"/>
    </source>
</evidence>
<dbReference type="SMART" id="SM00202">
    <property type="entry name" value="SR"/>
    <property type="match status" value="1"/>
</dbReference>
<dbReference type="InterPro" id="IPR011705">
    <property type="entry name" value="BACK"/>
</dbReference>
<evidence type="ECO:0000256" key="9">
    <source>
        <dbReference type="SAM" id="SignalP"/>
    </source>
</evidence>
<reference evidence="12" key="3">
    <citation type="submission" date="2025-09" db="UniProtKB">
        <authorList>
            <consortium name="Ensembl"/>
        </authorList>
    </citation>
    <scope>IDENTIFICATION</scope>
</reference>
<feature type="domain" description="SRCR" evidence="11">
    <location>
        <begin position="41"/>
        <end position="141"/>
    </location>
</feature>
<keyword evidence="5" id="KW-0130">Cell adhesion</keyword>
<keyword evidence="7" id="KW-0325">Glycoprotein</keyword>
<dbReference type="InterPro" id="IPR051481">
    <property type="entry name" value="BTB-POZ/Galectin-3-binding"/>
</dbReference>
<dbReference type="SMART" id="SM00875">
    <property type="entry name" value="BACK"/>
    <property type="match status" value="1"/>
</dbReference>
<evidence type="ECO:0000256" key="6">
    <source>
        <dbReference type="ARBA" id="ARBA00023157"/>
    </source>
</evidence>
<sequence length="593" mass="67829">MFSYRGVCVLWLLLLLHVYGNAMKFNLFRKPPSPGVQEGDVRLSGSKSNSAGRVEIYHNGQWGTVCDDNWDINEARVVCRQLNFPRAKAVVTGEVYGKESGPIWMDDMSCNGTEHYLHMCSFSGWGVTDCSHKEDVGVICETSQSIDITSSDSTYLLDNSITLSEELGQLFDSGKDCNFLILVQSATGNKQPDGTMQTVDTTICAHKIILSRFPFFTAPEGTNNMTVQVIPTCLPHFSSFVRYLYTRKIEVSFSSVQCLHWMASNFGVEQLKKDAGQMFAKVLPEDASFATQVSLYEYAVETEDLVLQENCVQYLAWNYQNLTRSSAWIRVSVELLEALLVRSDLVVPDESYLLQTVETWIIEKRNGTSLESQAHLLGFIRFPMIPVEKLSELESSSLLYRTHQNLYRDNMLKAFQFNVMLFGNLQNSSNFDKDDEDYQPRIYTAAPWGVTIGPLEKTSSNRVNYNHRYSYQNQYNQITSKSLRTPLHNSMIFQDKKISWQANVFMNQYECSNMGLRCESVPVARLSLQDYYNQPSIVFRNRLLLICQDKYICQIQDFKANLAYIAVNSTQVLPYPCANDKFTYYFVVRPEYV</sequence>
<dbReference type="Proteomes" id="UP000472271">
    <property type="component" value="Chromosome 8"/>
</dbReference>
<dbReference type="PROSITE" id="PS50287">
    <property type="entry name" value="SRCR_2"/>
    <property type="match status" value="1"/>
</dbReference>
<dbReference type="Pfam" id="PF00530">
    <property type="entry name" value="SRCR"/>
    <property type="match status" value="1"/>
</dbReference>
<keyword evidence="3" id="KW-0272">Extracellular matrix</keyword>
<keyword evidence="4 9" id="KW-0732">Signal</keyword>
<dbReference type="AlphaFoldDB" id="A0A672YH40"/>
<keyword evidence="13" id="KW-1185">Reference proteome</keyword>
<feature type="disulfide bond" evidence="8">
    <location>
        <begin position="110"/>
        <end position="120"/>
    </location>
</feature>
<keyword evidence="2" id="KW-0964">Secreted</keyword>
<evidence type="ECO:0000256" key="8">
    <source>
        <dbReference type="PROSITE-ProRule" id="PRU00196"/>
    </source>
</evidence>
<dbReference type="GeneID" id="115424515"/>
<dbReference type="InterPro" id="IPR000210">
    <property type="entry name" value="BTB/POZ_dom"/>
</dbReference>
<evidence type="ECO:0000259" key="11">
    <source>
        <dbReference type="PROSITE" id="PS50287"/>
    </source>
</evidence>
<dbReference type="FunFam" id="3.10.250.10:FF:000001">
    <property type="entry name" value="Lysyl oxidase 4 isoform X1"/>
    <property type="match status" value="1"/>
</dbReference>
<dbReference type="RefSeq" id="XP_029997689.1">
    <property type="nucleotide sequence ID" value="XM_030141829.1"/>
</dbReference>
<evidence type="ECO:0000256" key="7">
    <source>
        <dbReference type="ARBA" id="ARBA00023180"/>
    </source>
</evidence>
<evidence type="ECO:0000256" key="3">
    <source>
        <dbReference type="ARBA" id="ARBA00022530"/>
    </source>
</evidence>
<dbReference type="Ensembl" id="ENSSORT00005003976.1">
    <property type="protein sequence ID" value="ENSSORP00005003865.1"/>
    <property type="gene ID" value="ENSSORG00005002344.1"/>
</dbReference>
<dbReference type="SMART" id="SM00225">
    <property type="entry name" value="BTB"/>
    <property type="match status" value="1"/>
</dbReference>
<accession>A0A672YH40</accession>
<dbReference type="InterPro" id="IPR036772">
    <property type="entry name" value="SRCR-like_dom_sf"/>
</dbReference>
<dbReference type="PRINTS" id="PR00258">
    <property type="entry name" value="SPERACTRCPTR"/>
</dbReference>
<name>A0A672YH40_9TELE</name>
<evidence type="ECO:0000256" key="1">
    <source>
        <dbReference type="ARBA" id="ARBA00004498"/>
    </source>
</evidence>
<dbReference type="InterPro" id="IPR011333">
    <property type="entry name" value="SKP1/BTB/POZ_sf"/>
</dbReference>
<feature type="disulfide bond" evidence="8">
    <location>
        <begin position="66"/>
        <end position="130"/>
    </location>
</feature>
<dbReference type="OrthoDB" id="25028at2759"/>
<feature type="signal peptide" evidence="9">
    <location>
        <begin position="1"/>
        <end position="22"/>
    </location>
</feature>
<dbReference type="Gene3D" id="3.10.250.10">
    <property type="entry name" value="SRCR-like domain"/>
    <property type="match status" value="1"/>
</dbReference>
<dbReference type="InterPro" id="IPR001190">
    <property type="entry name" value="SRCR"/>
</dbReference>
<feature type="chain" id="PRO_5025627115" description="SRCR domain-containing protein" evidence="9">
    <location>
        <begin position="23"/>
        <end position="593"/>
    </location>
</feature>
<dbReference type="GO" id="GO:0007155">
    <property type="term" value="P:cell adhesion"/>
    <property type="evidence" value="ECO:0007669"/>
    <property type="project" value="UniProtKB-KW"/>
</dbReference>
<protein>
    <recommendedName>
        <fullName evidence="14">SRCR domain-containing protein</fullName>
    </recommendedName>
</protein>
<dbReference type="PANTHER" id="PTHR24410">
    <property type="entry name" value="HL07962P-RELATED"/>
    <property type="match status" value="1"/>
</dbReference>
<dbReference type="SUPFAM" id="SSF56487">
    <property type="entry name" value="SRCR-like"/>
    <property type="match status" value="1"/>
</dbReference>
<dbReference type="Gene3D" id="3.30.710.10">
    <property type="entry name" value="Potassium Channel Kv1.1, Chain A"/>
    <property type="match status" value="1"/>
</dbReference>
<reference evidence="12" key="1">
    <citation type="submission" date="2019-06" db="EMBL/GenBank/DDBJ databases">
        <authorList>
            <consortium name="Wellcome Sanger Institute Data Sharing"/>
        </authorList>
    </citation>
    <scope>NUCLEOTIDE SEQUENCE [LARGE SCALE GENOMIC DNA]</scope>
</reference>
<dbReference type="CDD" id="cd18496">
    <property type="entry name" value="BACK_LGALS3BP"/>
    <property type="match status" value="1"/>
</dbReference>
<dbReference type="PROSITE" id="PS50097">
    <property type="entry name" value="BTB"/>
    <property type="match status" value="1"/>
</dbReference>
<feature type="disulfide bond" evidence="8">
    <location>
        <begin position="79"/>
        <end position="140"/>
    </location>
</feature>
<comment type="subcellular location">
    <subcellularLocation>
        <location evidence="1">Secreted</location>
        <location evidence="1">Extracellular space</location>
        <location evidence="1">Extracellular matrix</location>
    </subcellularLocation>
</comment>
<dbReference type="FunCoup" id="A0A672YH40">
    <property type="interactions" value="461"/>
</dbReference>
<dbReference type="SUPFAM" id="SSF54695">
    <property type="entry name" value="POZ domain"/>
    <property type="match status" value="1"/>
</dbReference>
<dbReference type="Pfam" id="PF07707">
    <property type="entry name" value="BACK"/>
    <property type="match status" value="1"/>
</dbReference>
<dbReference type="Gene3D" id="1.25.40.420">
    <property type="match status" value="1"/>
</dbReference>
<evidence type="ECO:0000256" key="2">
    <source>
        <dbReference type="ARBA" id="ARBA00022525"/>
    </source>
</evidence>
<proteinExistence type="predicted"/>